<dbReference type="EMBL" id="JAVRRD010000032">
    <property type="protein sequence ID" value="KAK5046191.1"/>
    <property type="molecule type" value="Genomic_DNA"/>
</dbReference>
<name>A0AAV9MXK7_9EURO</name>
<keyword evidence="2" id="KW-1185">Reference proteome</keyword>
<evidence type="ECO:0000313" key="2">
    <source>
        <dbReference type="Proteomes" id="UP001358417"/>
    </source>
</evidence>
<reference evidence="1 2" key="1">
    <citation type="submission" date="2023-08" db="EMBL/GenBank/DDBJ databases">
        <title>Black Yeasts Isolated from many extreme environments.</title>
        <authorList>
            <person name="Coleine C."/>
            <person name="Stajich J.E."/>
            <person name="Selbmann L."/>
        </authorList>
    </citation>
    <scope>NUCLEOTIDE SEQUENCE [LARGE SCALE GENOMIC DNA]</scope>
    <source>
        <strain evidence="1 2">CCFEE 5792</strain>
    </source>
</reference>
<sequence length="286" mass="32330">MPQQPFDANQWLDDNIIIDNPPNSSPHIQITYPLPSLASRPVFTSLPFRSRQMTPVQDLTLLLAPIGGLRQPHFPLSLLVPVPTDVGNVRPTDQLYQDTMLKMCSDSLHPRRCYNPHKCIPSGKIHKCIKWPEHGCNQPFLHYLWVHVLPGCPNKNPKDDQKDCGHKHITKGGIPQYSCFQLVTVAHIKSTCKKIQLTGFCWKHDGFEPTEEEKVQQEELDAENERKGIIELPGCKYGHDMRVVRMEILQEKNRLSAERSVASGNVIKGGSMIRGNAEAMSVARCM</sequence>
<protein>
    <submittedName>
        <fullName evidence="1">Uncharacterized protein</fullName>
    </submittedName>
</protein>
<dbReference type="AlphaFoldDB" id="A0AAV9MXK7"/>
<gene>
    <name evidence="1" type="ORF">LTR84_008648</name>
</gene>
<organism evidence="1 2">
    <name type="scientific">Exophiala bonariae</name>
    <dbReference type="NCBI Taxonomy" id="1690606"/>
    <lineage>
        <taxon>Eukaryota</taxon>
        <taxon>Fungi</taxon>
        <taxon>Dikarya</taxon>
        <taxon>Ascomycota</taxon>
        <taxon>Pezizomycotina</taxon>
        <taxon>Eurotiomycetes</taxon>
        <taxon>Chaetothyriomycetidae</taxon>
        <taxon>Chaetothyriales</taxon>
        <taxon>Herpotrichiellaceae</taxon>
        <taxon>Exophiala</taxon>
    </lineage>
</organism>
<dbReference type="RefSeq" id="XP_064701790.1">
    <property type="nucleotide sequence ID" value="XM_064852193.1"/>
</dbReference>
<dbReference type="GeneID" id="89976811"/>
<evidence type="ECO:0000313" key="1">
    <source>
        <dbReference type="EMBL" id="KAK5046191.1"/>
    </source>
</evidence>
<proteinExistence type="predicted"/>
<accession>A0AAV9MXK7</accession>
<dbReference type="Proteomes" id="UP001358417">
    <property type="component" value="Unassembled WGS sequence"/>
</dbReference>
<comment type="caution">
    <text evidence="1">The sequence shown here is derived from an EMBL/GenBank/DDBJ whole genome shotgun (WGS) entry which is preliminary data.</text>
</comment>